<dbReference type="AlphaFoldDB" id="A0A152A9T8"/>
<evidence type="ECO:0000256" key="1">
    <source>
        <dbReference type="ARBA" id="ARBA00023125"/>
    </source>
</evidence>
<dbReference type="FunCoup" id="A0A152A9T8">
    <property type="interactions" value="7"/>
</dbReference>
<name>A0A152A9T8_TIELA</name>
<dbReference type="Proteomes" id="UP000076078">
    <property type="component" value="Unassembled WGS sequence"/>
</dbReference>
<dbReference type="InterPro" id="IPR012340">
    <property type="entry name" value="NA-bd_OB-fold"/>
</dbReference>
<dbReference type="OrthoDB" id="295715at2759"/>
<dbReference type="OMA" id="YVEKPNM"/>
<dbReference type="GO" id="GO:0005694">
    <property type="term" value="C:chromosome"/>
    <property type="evidence" value="ECO:0007669"/>
    <property type="project" value="UniProtKB-ARBA"/>
</dbReference>
<dbReference type="SUPFAM" id="SSF50249">
    <property type="entry name" value="Nucleic acid-binding proteins"/>
    <property type="match status" value="1"/>
</dbReference>
<keyword evidence="4" id="KW-1185">Reference proteome</keyword>
<dbReference type="STRING" id="361077.A0A152A9T8"/>
<organism evidence="3 4">
    <name type="scientific">Tieghemostelium lacteum</name>
    <name type="common">Slime mold</name>
    <name type="synonym">Dictyostelium lacteum</name>
    <dbReference type="NCBI Taxonomy" id="361077"/>
    <lineage>
        <taxon>Eukaryota</taxon>
        <taxon>Amoebozoa</taxon>
        <taxon>Evosea</taxon>
        <taxon>Eumycetozoa</taxon>
        <taxon>Dictyostelia</taxon>
        <taxon>Dictyosteliales</taxon>
        <taxon>Raperosteliaceae</taxon>
        <taxon>Tieghemostelium</taxon>
    </lineage>
</organism>
<dbReference type="GO" id="GO:0010212">
    <property type="term" value="P:response to ionizing radiation"/>
    <property type="evidence" value="ECO:0007669"/>
    <property type="project" value="TreeGrafter"/>
</dbReference>
<evidence type="ECO:0000256" key="2">
    <source>
        <dbReference type="SAM" id="MobiDB-lite"/>
    </source>
</evidence>
<proteinExistence type="predicted"/>
<reference evidence="3 4" key="1">
    <citation type="submission" date="2015-12" db="EMBL/GenBank/DDBJ databases">
        <title>Dictyostelia acquired genes for synthesis and detection of signals that induce cell-type specialization by lateral gene transfer from prokaryotes.</title>
        <authorList>
            <person name="Gloeckner G."/>
            <person name="Schaap P."/>
        </authorList>
    </citation>
    <scope>NUCLEOTIDE SEQUENCE [LARGE SCALE GENOMIC DNA]</scope>
    <source>
        <strain evidence="3 4">TK</strain>
    </source>
</reference>
<dbReference type="GO" id="GO:0000724">
    <property type="term" value="P:double-strand break repair via homologous recombination"/>
    <property type="evidence" value="ECO:0007669"/>
    <property type="project" value="TreeGrafter"/>
</dbReference>
<dbReference type="Gene3D" id="2.40.50.140">
    <property type="entry name" value="Nucleic acid-binding proteins"/>
    <property type="match status" value="1"/>
</dbReference>
<accession>A0A152A9T8</accession>
<dbReference type="GO" id="GO:0070876">
    <property type="term" value="C:SOSS complex"/>
    <property type="evidence" value="ECO:0007669"/>
    <property type="project" value="TreeGrafter"/>
</dbReference>
<dbReference type="FunFam" id="2.40.50.140:FF:000072">
    <property type="entry name" value="SOSS complex subunit B2"/>
    <property type="match status" value="1"/>
</dbReference>
<evidence type="ECO:0000313" key="3">
    <source>
        <dbReference type="EMBL" id="KYR02986.1"/>
    </source>
</evidence>
<dbReference type="PANTHER" id="PTHR13356:SF0">
    <property type="entry name" value="SOSS COMPLEX SUBUNIT B HOMOLOG"/>
    <property type="match status" value="1"/>
</dbReference>
<keyword evidence="1" id="KW-0238">DNA-binding</keyword>
<dbReference type="InterPro" id="IPR051231">
    <property type="entry name" value="SOSS-B"/>
</dbReference>
<feature type="compositionally biased region" description="Low complexity" evidence="2">
    <location>
        <begin position="148"/>
        <end position="166"/>
    </location>
</feature>
<dbReference type="CDD" id="cd04491">
    <property type="entry name" value="SoSSB_OBF"/>
    <property type="match status" value="1"/>
</dbReference>
<dbReference type="GO" id="GO:0003677">
    <property type="term" value="F:DNA binding"/>
    <property type="evidence" value="ECO:0007669"/>
    <property type="project" value="UniProtKB-KW"/>
</dbReference>
<protein>
    <submittedName>
        <fullName evidence="3">OB fold-containing protein</fullName>
    </submittedName>
</protein>
<dbReference type="InParanoid" id="A0A152A9T8"/>
<comment type="caution">
    <text evidence="3">The sequence shown here is derived from an EMBL/GenBank/DDBJ whole genome shotgun (WGS) entry which is preliminary data.</text>
</comment>
<gene>
    <name evidence="3" type="ORF">DLAC_00471</name>
</gene>
<dbReference type="GO" id="GO:0044818">
    <property type="term" value="P:mitotic G2/M transition checkpoint"/>
    <property type="evidence" value="ECO:0007669"/>
    <property type="project" value="TreeGrafter"/>
</dbReference>
<feature type="region of interest" description="Disordered" evidence="2">
    <location>
        <begin position="135"/>
        <end position="166"/>
    </location>
</feature>
<dbReference type="PANTHER" id="PTHR13356">
    <property type="entry name" value="OB FOLD NUCLEIC ACID BINDING PROTEIN-RELATED"/>
    <property type="match status" value="1"/>
</dbReference>
<evidence type="ECO:0000313" key="4">
    <source>
        <dbReference type="Proteomes" id="UP000076078"/>
    </source>
</evidence>
<sequence length="166" mass="18565">MNLPNNPPNSQLPTQNIRIIDIKPFARNLNLVFIVVDKGPPIKRNEGGILYQVLVADQTACINMTLFDAIGDQVQPGDILRLRGGYATIYKEILNLYAGKTGIVEKINEFTMQFTENNNLSAQQWILDPITKNFVPKGAPPQQSVPSPFKMAPKQMPPQQQQQPPK</sequence>
<dbReference type="EMBL" id="LODT01000001">
    <property type="protein sequence ID" value="KYR02986.1"/>
    <property type="molecule type" value="Genomic_DNA"/>
</dbReference>